<gene>
    <name evidence="7" type="primary">msrQ</name>
    <name evidence="9" type="ORF">BJF93_13235</name>
</gene>
<dbReference type="Pfam" id="PF01794">
    <property type="entry name" value="Ferric_reduct"/>
    <property type="match status" value="1"/>
</dbReference>
<dbReference type="GO" id="GO:0010181">
    <property type="term" value="F:FMN binding"/>
    <property type="evidence" value="ECO:0007669"/>
    <property type="project" value="UniProtKB-UniRule"/>
</dbReference>
<dbReference type="AlphaFoldDB" id="A0A1Q9AQV0"/>
<dbReference type="InterPro" id="IPR022837">
    <property type="entry name" value="MsrQ-like"/>
</dbReference>
<evidence type="ECO:0000256" key="4">
    <source>
        <dbReference type="ARBA" id="ARBA00022989"/>
    </source>
</evidence>
<sequence>MAAASQSLFKRWQPGLIWALYGLGLLPAVWAFYQGATGGLGADPVKSFEKTLGLWALRLLILTLAVTPLRELFRINLIAYRRALGLLCFYYVAFHLTVYMVLDQALDLAVVLQDVLKRPFIMFGMAAFVMLVPLAVTSNRLSIRKLGRNWTLLHRLIYLAAASALLHYALSTKVLSPEQAIYIGLILILLLYRAARPLIPRKRNAKPAPGSQTARVVKQA</sequence>
<protein>
    <recommendedName>
        <fullName evidence="7">Protein-methionine-sulfoxide reductase heme-binding subunit MsrQ</fullName>
    </recommendedName>
    <alternativeName>
        <fullName evidence="7">Flavocytochrome MsrQ</fullName>
    </alternativeName>
</protein>
<comment type="subcellular location">
    <subcellularLocation>
        <location evidence="7">Cell membrane</location>
        <topology evidence="7">Multi-pass membrane protein</topology>
    </subcellularLocation>
    <subcellularLocation>
        <location evidence="1">Membrane</location>
        <topology evidence="1">Multi-pass membrane protein</topology>
    </subcellularLocation>
</comment>
<feature type="transmembrane region" description="Helical" evidence="7">
    <location>
        <begin position="12"/>
        <end position="33"/>
    </location>
</feature>
<organism evidence="9 10">
    <name type="scientific">Xaviernesmea oryzae</name>
    <dbReference type="NCBI Taxonomy" id="464029"/>
    <lineage>
        <taxon>Bacteria</taxon>
        <taxon>Pseudomonadati</taxon>
        <taxon>Pseudomonadota</taxon>
        <taxon>Alphaproteobacteria</taxon>
        <taxon>Hyphomicrobiales</taxon>
        <taxon>Rhizobiaceae</taxon>
        <taxon>Rhizobium/Agrobacterium group</taxon>
        <taxon>Xaviernesmea</taxon>
    </lineage>
</organism>
<dbReference type="OrthoDB" id="9788328at2"/>
<comment type="cofactor">
    <cofactor evidence="7">
        <name>heme b</name>
        <dbReference type="ChEBI" id="CHEBI:60344"/>
    </cofactor>
    <text evidence="7">Binds 1 heme b (iron(II)-protoporphyrin IX) group per subunit.</text>
</comment>
<dbReference type="HAMAP" id="MF_01207">
    <property type="entry name" value="MsrQ"/>
    <property type="match status" value="1"/>
</dbReference>
<dbReference type="NCBIfam" id="NF003833">
    <property type="entry name" value="PRK05419.1-5"/>
    <property type="match status" value="1"/>
</dbReference>
<evidence type="ECO:0000256" key="6">
    <source>
        <dbReference type="ARBA" id="ARBA00023136"/>
    </source>
</evidence>
<comment type="function">
    <text evidence="7">Part of the MsrPQ system that repairs oxidized periplasmic proteins containing methionine sulfoxide residues (Met-O), using respiratory chain electrons. Thus protects these proteins from oxidative-stress damage caused by reactive species of oxygen and chlorine generated by the host defense mechanisms. MsrPQ is essential for the maintenance of envelope integrity under bleach stress, rescuing a wide series of structurally unrelated periplasmic proteins from methionine oxidation. MsrQ provides electrons for reduction to the reductase catalytic subunit MsrP, using the quinone pool of the respiratory chain.</text>
</comment>
<evidence type="ECO:0000256" key="2">
    <source>
        <dbReference type="ARBA" id="ARBA00022448"/>
    </source>
</evidence>
<dbReference type="GO" id="GO:0016679">
    <property type="term" value="F:oxidoreductase activity, acting on diphenols and related substances as donors"/>
    <property type="evidence" value="ECO:0007669"/>
    <property type="project" value="TreeGrafter"/>
</dbReference>
<reference evidence="9 10" key="1">
    <citation type="submission" date="2016-09" db="EMBL/GenBank/DDBJ databases">
        <title>Rhizobium sp. nov., a novel species isolated from the rice rhizosphere.</title>
        <authorList>
            <person name="Zhao J."/>
            <person name="Zhang X."/>
        </authorList>
    </citation>
    <scope>NUCLEOTIDE SEQUENCE [LARGE SCALE GENOMIC DNA]</scope>
    <source>
        <strain evidence="9 10">1.7048</strain>
    </source>
</reference>
<keyword evidence="2 7" id="KW-0813">Transport</keyword>
<dbReference type="PANTHER" id="PTHR36964:SF1">
    <property type="entry name" value="PROTEIN-METHIONINE-SULFOXIDE REDUCTASE HEME-BINDING SUBUNIT MSRQ"/>
    <property type="match status" value="1"/>
</dbReference>
<dbReference type="PANTHER" id="PTHR36964">
    <property type="entry name" value="PROTEIN-METHIONINE-SULFOXIDE REDUCTASE HEME-BINDING SUBUNIT MSRQ"/>
    <property type="match status" value="1"/>
</dbReference>
<name>A0A1Q9AQV0_9HYPH</name>
<evidence type="ECO:0000256" key="5">
    <source>
        <dbReference type="ARBA" id="ARBA00023004"/>
    </source>
</evidence>
<keyword evidence="5 7" id="KW-0408">Iron</keyword>
<dbReference type="Proteomes" id="UP000186364">
    <property type="component" value="Unassembled WGS sequence"/>
</dbReference>
<accession>A0A1Q9AQV0</accession>
<feature type="transmembrane region" description="Helical" evidence="7">
    <location>
        <begin position="150"/>
        <end position="169"/>
    </location>
</feature>
<comment type="similarity">
    <text evidence="7">Belongs to the MsrQ family.</text>
</comment>
<dbReference type="GO" id="GO:0020037">
    <property type="term" value="F:heme binding"/>
    <property type="evidence" value="ECO:0007669"/>
    <property type="project" value="UniProtKB-UniRule"/>
</dbReference>
<feature type="transmembrane region" description="Helical" evidence="7">
    <location>
        <begin position="83"/>
        <end position="100"/>
    </location>
</feature>
<keyword evidence="7" id="KW-1003">Cell membrane</keyword>
<keyword evidence="7" id="KW-0479">Metal-binding</keyword>
<evidence type="ECO:0000256" key="1">
    <source>
        <dbReference type="ARBA" id="ARBA00004141"/>
    </source>
</evidence>
<proteinExistence type="inferred from homology"/>
<dbReference type="RefSeq" id="WP_075629717.1">
    <property type="nucleotide sequence ID" value="NZ_FOAM01000007.1"/>
</dbReference>
<feature type="transmembrane region" description="Helical" evidence="7">
    <location>
        <begin position="53"/>
        <end position="71"/>
    </location>
</feature>
<feature type="transmembrane region" description="Helical" evidence="7">
    <location>
        <begin position="181"/>
        <end position="199"/>
    </location>
</feature>
<dbReference type="EMBL" id="MKIP01000059">
    <property type="protein sequence ID" value="OLP57813.1"/>
    <property type="molecule type" value="Genomic_DNA"/>
</dbReference>
<dbReference type="GO" id="GO:0030091">
    <property type="term" value="P:protein repair"/>
    <property type="evidence" value="ECO:0007669"/>
    <property type="project" value="UniProtKB-UniRule"/>
</dbReference>
<evidence type="ECO:0000313" key="10">
    <source>
        <dbReference type="Proteomes" id="UP000186364"/>
    </source>
</evidence>
<keyword evidence="6 7" id="KW-0472">Membrane</keyword>
<keyword evidence="7" id="KW-0349">Heme</keyword>
<comment type="caution">
    <text evidence="9">The sequence shown here is derived from an EMBL/GenBank/DDBJ whole genome shotgun (WGS) entry which is preliminary data.</text>
</comment>
<evidence type="ECO:0000256" key="7">
    <source>
        <dbReference type="HAMAP-Rule" id="MF_01207"/>
    </source>
</evidence>
<evidence type="ECO:0000256" key="3">
    <source>
        <dbReference type="ARBA" id="ARBA00022692"/>
    </source>
</evidence>
<keyword evidence="4 7" id="KW-1133">Transmembrane helix</keyword>
<evidence type="ECO:0000313" key="9">
    <source>
        <dbReference type="EMBL" id="OLP57813.1"/>
    </source>
</evidence>
<comment type="cofactor">
    <cofactor evidence="7">
        <name>FMN</name>
        <dbReference type="ChEBI" id="CHEBI:58210"/>
    </cofactor>
    <text evidence="7">Binds 1 FMN per subunit.</text>
</comment>
<keyword evidence="10" id="KW-1185">Reference proteome</keyword>
<keyword evidence="7" id="KW-0285">Flavoprotein</keyword>
<dbReference type="InterPro" id="IPR013130">
    <property type="entry name" value="Fe3_Rdtase_TM_dom"/>
</dbReference>
<dbReference type="GO" id="GO:0005886">
    <property type="term" value="C:plasma membrane"/>
    <property type="evidence" value="ECO:0007669"/>
    <property type="project" value="UniProtKB-SubCell"/>
</dbReference>
<feature type="transmembrane region" description="Helical" evidence="7">
    <location>
        <begin position="120"/>
        <end position="138"/>
    </location>
</feature>
<comment type="subunit">
    <text evidence="7">Heterodimer of a catalytic subunit (MsrP) and a heme-binding subunit (MsrQ).</text>
</comment>
<dbReference type="GO" id="GO:0046872">
    <property type="term" value="F:metal ion binding"/>
    <property type="evidence" value="ECO:0007669"/>
    <property type="project" value="UniProtKB-KW"/>
</dbReference>
<evidence type="ECO:0000259" key="8">
    <source>
        <dbReference type="Pfam" id="PF01794"/>
    </source>
</evidence>
<feature type="domain" description="Ferric oxidoreductase" evidence="8">
    <location>
        <begin position="52"/>
        <end position="163"/>
    </location>
</feature>
<keyword evidence="3 7" id="KW-0812">Transmembrane</keyword>
<keyword evidence="7" id="KW-0288">FMN</keyword>
<keyword evidence="7" id="KW-0249">Electron transport</keyword>
<dbReference type="GO" id="GO:0009055">
    <property type="term" value="F:electron transfer activity"/>
    <property type="evidence" value="ECO:0007669"/>
    <property type="project" value="UniProtKB-UniRule"/>
</dbReference>